<dbReference type="HOGENOM" id="CLU_1857481_0_0_1"/>
<evidence type="ECO:0000313" key="2">
    <source>
        <dbReference type="EMBL" id="EEC05051.1"/>
    </source>
</evidence>
<reference evidence="2 4" key="1">
    <citation type="submission" date="2008-03" db="EMBL/GenBank/DDBJ databases">
        <title>Annotation of Ixodes scapularis.</title>
        <authorList>
            <consortium name="Ixodes scapularis Genome Project Consortium"/>
            <person name="Caler E."/>
            <person name="Hannick L.I."/>
            <person name="Bidwell S."/>
            <person name="Joardar V."/>
            <person name="Thiagarajan M."/>
            <person name="Amedeo P."/>
            <person name="Galinsky K.J."/>
            <person name="Schobel S."/>
            <person name="Inman J."/>
            <person name="Hostetler J."/>
            <person name="Miller J."/>
            <person name="Hammond M."/>
            <person name="Megy K."/>
            <person name="Lawson D."/>
            <person name="Kodira C."/>
            <person name="Sutton G."/>
            <person name="Meyer J."/>
            <person name="Hill C.A."/>
            <person name="Birren B."/>
            <person name="Nene V."/>
            <person name="Collins F."/>
            <person name="Alarcon-Chaidez F."/>
            <person name="Wikel S."/>
            <person name="Strausberg R."/>
        </authorList>
    </citation>
    <scope>NUCLEOTIDE SEQUENCE [LARGE SCALE GENOMIC DNA]</scope>
    <source>
        <strain evidence="4">Wikel</strain>
        <strain evidence="2">Wikel colony</strain>
    </source>
</reference>
<evidence type="ECO:0000256" key="1">
    <source>
        <dbReference type="SAM" id="MobiDB-lite"/>
    </source>
</evidence>
<dbReference type="VEuPathDB" id="VectorBase:ISCW017672"/>
<sequence>MIKLRHPSFSPTSSALPPFPQHPMPMVPAFRRSQPRGGGRGKKLVRNRGEDPGAVAEGRKVRPTSISHRHNLRPGASVELPSALAHAALPSPYGSRRRRPSPGSVARYSEPVGVPPWYRQGRLIPAASLCSAAPPKDA</sequence>
<evidence type="ECO:0000313" key="4">
    <source>
        <dbReference type="Proteomes" id="UP000001555"/>
    </source>
</evidence>
<feature type="region of interest" description="Disordered" evidence="1">
    <location>
        <begin position="89"/>
        <end position="115"/>
    </location>
</feature>
<keyword evidence="4" id="KW-1185">Reference proteome</keyword>
<name>B7PEM9_IXOSC</name>
<dbReference type="AlphaFoldDB" id="B7PEM9"/>
<dbReference type="VEuPathDB" id="VectorBase:ISCI017672"/>
<organism>
    <name type="scientific">Ixodes scapularis</name>
    <name type="common">Black-legged tick</name>
    <name type="synonym">Deer tick</name>
    <dbReference type="NCBI Taxonomy" id="6945"/>
    <lineage>
        <taxon>Eukaryota</taxon>
        <taxon>Metazoa</taxon>
        <taxon>Ecdysozoa</taxon>
        <taxon>Arthropoda</taxon>
        <taxon>Chelicerata</taxon>
        <taxon>Arachnida</taxon>
        <taxon>Acari</taxon>
        <taxon>Parasitiformes</taxon>
        <taxon>Ixodida</taxon>
        <taxon>Ixodoidea</taxon>
        <taxon>Ixodidae</taxon>
        <taxon>Ixodinae</taxon>
        <taxon>Ixodes</taxon>
    </lineage>
</organism>
<accession>B7PEM9</accession>
<dbReference type="EMBL" id="DS696092">
    <property type="protein sequence ID" value="EEC05051.1"/>
    <property type="molecule type" value="Genomic_DNA"/>
</dbReference>
<dbReference type="Proteomes" id="UP000001555">
    <property type="component" value="Unassembled WGS sequence"/>
</dbReference>
<dbReference type="EMBL" id="ABJB010985367">
    <property type="status" value="NOT_ANNOTATED_CDS"/>
    <property type="molecule type" value="Genomic_DNA"/>
</dbReference>
<protein>
    <submittedName>
        <fullName evidence="2 3">Uncharacterized protein</fullName>
    </submittedName>
</protein>
<reference evidence="3" key="2">
    <citation type="submission" date="2020-05" db="UniProtKB">
        <authorList>
            <consortium name="EnsemblMetazoa"/>
        </authorList>
    </citation>
    <scope>IDENTIFICATION</scope>
    <source>
        <strain evidence="3">wikel</strain>
    </source>
</reference>
<dbReference type="InParanoid" id="B7PEM9"/>
<dbReference type="EnsemblMetazoa" id="ISCW017672-RA">
    <property type="protein sequence ID" value="ISCW017672-PA"/>
    <property type="gene ID" value="ISCW017672"/>
</dbReference>
<dbReference type="PaxDb" id="6945-B7PEM9"/>
<evidence type="ECO:0000313" key="3">
    <source>
        <dbReference type="EnsemblMetazoa" id="ISCW017672-PA"/>
    </source>
</evidence>
<feature type="region of interest" description="Disordered" evidence="1">
    <location>
        <begin position="1"/>
        <end position="75"/>
    </location>
</feature>
<gene>
    <name evidence="2" type="ORF">IscW_ISCW017672</name>
</gene>
<feature type="compositionally biased region" description="Pro residues" evidence="1">
    <location>
        <begin position="17"/>
        <end position="26"/>
    </location>
</feature>
<proteinExistence type="predicted"/>